<accession>A0A2W2DB67</accession>
<dbReference type="AlphaFoldDB" id="A0A2W2DB67"/>
<comment type="caution">
    <text evidence="1">The sequence shown here is derived from an EMBL/GenBank/DDBJ whole genome shotgun (WGS) entry which is preliminary data.</text>
</comment>
<reference evidence="1 2" key="1">
    <citation type="submission" date="2018-01" db="EMBL/GenBank/DDBJ databases">
        <title>Draft genome sequence of Salinispora sp. 13K206.</title>
        <authorList>
            <person name="Sahin N."/>
            <person name="Saygin H."/>
            <person name="Ay H."/>
        </authorList>
    </citation>
    <scope>NUCLEOTIDE SEQUENCE [LARGE SCALE GENOMIC DNA]</scope>
    <source>
        <strain evidence="1 2">13K206</strain>
    </source>
</reference>
<sequence>MRHHEFVGQVQARARLSDIGEATSAIRGTLQTLAERVPEGLAENLAAELPQEIGEYLRQNAQSSGDGVRFGRDEFVARMADRAGMDRPQAAYAARVVFEVMGEATQGRIMDRLQAALPAELDVLVRAGSRGELPD</sequence>
<gene>
    <name evidence="1" type="ORF">C1I99_02385</name>
</gene>
<name>A0A2W2DB67_9ACTN</name>
<protein>
    <submittedName>
        <fullName evidence="1">DUF2267 domain-containing protein</fullName>
    </submittedName>
</protein>
<dbReference type="InterPro" id="IPR038282">
    <property type="entry name" value="DUF2267_sf"/>
</dbReference>
<organism evidence="1 2">
    <name type="scientific">Micromonospora deserti</name>
    <dbReference type="NCBI Taxonomy" id="2070366"/>
    <lineage>
        <taxon>Bacteria</taxon>
        <taxon>Bacillati</taxon>
        <taxon>Actinomycetota</taxon>
        <taxon>Actinomycetes</taxon>
        <taxon>Micromonosporales</taxon>
        <taxon>Micromonosporaceae</taxon>
        <taxon>Micromonospora</taxon>
    </lineage>
</organism>
<dbReference type="Proteomes" id="UP000248749">
    <property type="component" value="Unassembled WGS sequence"/>
</dbReference>
<dbReference type="EMBL" id="POUB01000008">
    <property type="protein sequence ID" value="PZG02485.1"/>
    <property type="molecule type" value="Genomic_DNA"/>
</dbReference>
<keyword evidence="2" id="KW-1185">Reference proteome</keyword>
<evidence type="ECO:0000313" key="2">
    <source>
        <dbReference type="Proteomes" id="UP000248749"/>
    </source>
</evidence>
<evidence type="ECO:0000313" key="1">
    <source>
        <dbReference type="EMBL" id="PZG02485.1"/>
    </source>
</evidence>
<dbReference type="Gene3D" id="1.10.490.110">
    <property type="entry name" value="Uncharacterized conserved protein DUF2267"/>
    <property type="match status" value="1"/>
</dbReference>
<dbReference type="InterPro" id="IPR018727">
    <property type="entry name" value="DUF2267"/>
</dbReference>
<dbReference type="OrthoDB" id="952780at2"/>
<dbReference type="Pfam" id="PF10025">
    <property type="entry name" value="DUF2267"/>
    <property type="match status" value="1"/>
</dbReference>
<proteinExistence type="predicted"/>